<dbReference type="InterPro" id="IPR029046">
    <property type="entry name" value="LolA/LolB/LppX"/>
</dbReference>
<reference evidence="2 3" key="1">
    <citation type="submission" date="2014-11" db="EMBL/GenBank/DDBJ databases">
        <title>Genome sequence of Microbacterium mangrovi MUSC 115(T).</title>
        <authorList>
            <person name="Lee L.-H."/>
        </authorList>
    </citation>
    <scope>NUCLEOTIDE SEQUENCE [LARGE SCALE GENOMIC DNA]</scope>
    <source>
        <strain evidence="2 3">MUSC 115</strain>
    </source>
</reference>
<proteinExistence type="predicted"/>
<organism evidence="2 3">
    <name type="scientific">Microbacterium mangrovi</name>
    <dbReference type="NCBI Taxonomy" id="1348253"/>
    <lineage>
        <taxon>Bacteria</taxon>
        <taxon>Bacillati</taxon>
        <taxon>Actinomycetota</taxon>
        <taxon>Actinomycetes</taxon>
        <taxon>Micrococcales</taxon>
        <taxon>Microbacteriaceae</taxon>
        <taxon>Microbacterium</taxon>
    </lineage>
</organism>
<dbReference type="PANTHER" id="PTHR37507">
    <property type="entry name" value="SPORULATION PROTEIN YDCC"/>
    <property type="match status" value="1"/>
</dbReference>
<name>A0A0B1ZZ65_9MICO</name>
<keyword evidence="1" id="KW-0732">Signal</keyword>
<evidence type="ECO:0000313" key="3">
    <source>
        <dbReference type="Proteomes" id="UP000031030"/>
    </source>
</evidence>
<dbReference type="Gene3D" id="2.50.20.10">
    <property type="entry name" value="Lipoprotein localisation LolA/LolB/LppX"/>
    <property type="match status" value="1"/>
</dbReference>
<evidence type="ECO:0000256" key="1">
    <source>
        <dbReference type="SAM" id="SignalP"/>
    </source>
</evidence>
<protein>
    <recommendedName>
        <fullName evidence="4">MucB/RseB N-terminal domain-containing protein</fullName>
    </recommendedName>
</protein>
<comment type="caution">
    <text evidence="2">The sequence shown here is derived from an EMBL/GenBank/DDBJ whole genome shotgun (WGS) entry which is preliminary data.</text>
</comment>
<dbReference type="SUPFAM" id="SSF89392">
    <property type="entry name" value="Prokaryotic lipoproteins and lipoprotein localization factors"/>
    <property type="match status" value="1"/>
</dbReference>
<evidence type="ECO:0000313" key="2">
    <source>
        <dbReference type="EMBL" id="KHK96530.1"/>
    </source>
</evidence>
<dbReference type="InterPro" id="IPR052944">
    <property type="entry name" value="Sporulation_related"/>
</dbReference>
<dbReference type="RefSeq" id="WP_039400844.1">
    <property type="nucleotide sequence ID" value="NZ_JTDK01000014.1"/>
</dbReference>
<accession>A0A0B1ZZ65</accession>
<feature type="chain" id="PRO_5002069349" description="MucB/RseB N-terminal domain-containing protein" evidence="1">
    <location>
        <begin position="31"/>
        <end position="356"/>
    </location>
</feature>
<sequence>MTFKRAWIPAIVAPAVVVAGGILIPTMANAASAPPDKTAAEVLTLIAHSHGAHYSGTVEQSSDLGLPQLPVSMQKPSASGGFDAASVLQLVTGSHTAKVYVDGQTRQRVQLLDTLSERDLIHDGTSMWTYDASHHTATHVSASAAQAKGRMPQDATPAALADRMIASIQPSTDVTVSTGTDLGRGVYLLRLAPKTTATLVGDVVVTVDAQTGVPLAVRVDARHQSTPAISVAFSSFDTGRPAASVFAFTPPHGTTVKQVSLPGDLPKKAPVDKAGLPQPTVIGTGWTTVVKVPAGKLSAQATAGLGANGSALLGELTQRVNGGRILQTSLFTVYLRDDGTVYAGAVPAATLLAAAK</sequence>
<dbReference type="AlphaFoldDB" id="A0A0B1ZZ65"/>
<evidence type="ECO:0008006" key="4">
    <source>
        <dbReference type="Google" id="ProtNLM"/>
    </source>
</evidence>
<feature type="signal peptide" evidence="1">
    <location>
        <begin position="1"/>
        <end position="30"/>
    </location>
</feature>
<dbReference type="Proteomes" id="UP000031030">
    <property type="component" value="Unassembled WGS sequence"/>
</dbReference>
<gene>
    <name evidence="2" type="ORF">LK09_14310</name>
</gene>
<dbReference type="STRING" id="1348253.LK09_14310"/>
<keyword evidence="3" id="KW-1185">Reference proteome</keyword>
<dbReference type="PANTHER" id="PTHR37507:SF2">
    <property type="entry name" value="SPORULATION PROTEIN YDCC"/>
    <property type="match status" value="1"/>
</dbReference>
<dbReference type="EMBL" id="JTDK01000014">
    <property type="protein sequence ID" value="KHK96530.1"/>
    <property type="molecule type" value="Genomic_DNA"/>
</dbReference>